<evidence type="ECO:0000313" key="3">
    <source>
        <dbReference type="Proteomes" id="UP000307507"/>
    </source>
</evidence>
<dbReference type="OrthoDB" id="9778406at2"/>
<accession>A0A4S3ZZL4</accession>
<keyword evidence="2" id="KW-0808">Transferase</keyword>
<dbReference type="SUPFAM" id="SSF53448">
    <property type="entry name" value="Nucleotide-diphospho-sugar transferases"/>
    <property type="match status" value="1"/>
</dbReference>
<feature type="domain" description="Glycosyltransferase 2-like" evidence="1">
    <location>
        <begin position="63"/>
        <end position="127"/>
    </location>
</feature>
<dbReference type="AlphaFoldDB" id="A0A4S3ZZL4"/>
<dbReference type="Gene3D" id="3.90.550.10">
    <property type="entry name" value="Spore Coat Polysaccharide Biosynthesis Protein SpsA, Chain A"/>
    <property type="match status" value="1"/>
</dbReference>
<dbReference type="Proteomes" id="UP000307507">
    <property type="component" value="Unassembled WGS sequence"/>
</dbReference>
<protein>
    <submittedName>
        <fullName evidence="2">Glycosyltransferase family 2 protein</fullName>
    </submittedName>
</protein>
<evidence type="ECO:0000313" key="2">
    <source>
        <dbReference type="EMBL" id="THF51454.1"/>
    </source>
</evidence>
<dbReference type="GO" id="GO:0016740">
    <property type="term" value="F:transferase activity"/>
    <property type="evidence" value="ECO:0007669"/>
    <property type="project" value="UniProtKB-KW"/>
</dbReference>
<proteinExistence type="predicted"/>
<sequence>MQKFLYLCKYKNKLENAFKNDDLEILIATMNRDTLDFLDAIFTSSPFHTFRLLIVNQTTQEKLLISDYPNVKVINVFEKGLSKSRNIALHQATGKIVLIADDDVSYPEGFREIIINAYNQNQSVPLICFQTLTTDGKPFCRYPKGPVFLGQNDLEKVLSIEVTAQTKALREKNCVYNEWFGLGARFQDAETLFFLRSALHKGLRVLFCPENIVIHKSYSSSDEVASDRLIYAKMAGFYKRFKTGAYYYLLKYMFFLGRKKYVPLSGIYPKFRVGLQGIRDYREILKKKEDTLYD</sequence>
<dbReference type="CDD" id="cd00761">
    <property type="entry name" value="Glyco_tranf_GTA_type"/>
    <property type="match status" value="1"/>
</dbReference>
<reference evidence="2 3" key="1">
    <citation type="submission" date="2019-04" db="EMBL/GenBank/DDBJ databases">
        <title>Flavobacterium sp. nov. isolated from construction timber.</title>
        <authorList>
            <person name="Lin S.-Y."/>
            <person name="Chang C.-T."/>
            <person name="Young C.-C."/>
        </authorList>
    </citation>
    <scope>NUCLEOTIDE SEQUENCE [LARGE SCALE GENOMIC DNA]</scope>
    <source>
        <strain evidence="2 3">CC-CTC003</strain>
    </source>
</reference>
<dbReference type="Pfam" id="PF00535">
    <property type="entry name" value="Glycos_transf_2"/>
    <property type="match status" value="1"/>
</dbReference>
<keyword evidence="3" id="KW-1185">Reference proteome</keyword>
<evidence type="ECO:0000259" key="1">
    <source>
        <dbReference type="Pfam" id="PF00535"/>
    </source>
</evidence>
<dbReference type="InterPro" id="IPR029044">
    <property type="entry name" value="Nucleotide-diphossugar_trans"/>
</dbReference>
<comment type="caution">
    <text evidence="2">The sequence shown here is derived from an EMBL/GenBank/DDBJ whole genome shotgun (WGS) entry which is preliminary data.</text>
</comment>
<dbReference type="EMBL" id="SSNZ01000002">
    <property type="protein sequence ID" value="THF51454.1"/>
    <property type="molecule type" value="Genomic_DNA"/>
</dbReference>
<gene>
    <name evidence="2" type="ORF">E6C50_06745</name>
</gene>
<name>A0A4S3ZZL4_9FLAO</name>
<dbReference type="InterPro" id="IPR001173">
    <property type="entry name" value="Glyco_trans_2-like"/>
</dbReference>
<organism evidence="2 3">
    <name type="scientific">Flavobacterium supellecticarium</name>
    <dbReference type="NCBI Taxonomy" id="2565924"/>
    <lineage>
        <taxon>Bacteria</taxon>
        <taxon>Pseudomonadati</taxon>
        <taxon>Bacteroidota</taxon>
        <taxon>Flavobacteriia</taxon>
        <taxon>Flavobacteriales</taxon>
        <taxon>Flavobacteriaceae</taxon>
        <taxon>Flavobacterium</taxon>
    </lineage>
</organism>